<feature type="non-terminal residue" evidence="9">
    <location>
        <position position="542"/>
    </location>
</feature>
<comment type="subcellular location">
    <subcellularLocation>
        <location evidence="1">Cell projection</location>
        <location evidence="1">Cilium</location>
    </subcellularLocation>
</comment>
<keyword evidence="5" id="KW-0966">Cell projection</keyword>
<dbReference type="Pfam" id="PF15911">
    <property type="entry name" value="Beta-prop_WDR19_2nd"/>
    <property type="match status" value="1"/>
</dbReference>
<keyword evidence="3" id="KW-0677">Repeat</keyword>
<dbReference type="SUPFAM" id="SSF48452">
    <property type="entry name" value="TPR-like"/>
    <property type="match status" value="1"/>
</dbReference>
<dbReference type="OrthoDB" id="10250638at2759"/>
<keyword evidence="2" id="KW-0853">WD repeat</keyword>
<evidence type="ECO:0000256" key="6">
    <source>
        <dbReference type="SAM" id="MobiDB-lite"/>
    </source>
</evidence>
<dbReference type="GO" id="GO:0030991">
    <property type="term" value="C:intraciliary transport particle A"/>
    <property type="evidence" value="ECO:0007669"/>
    <property type="project" value="TreeGrafter"/>
</dbReference>
<keyword evidence="4" id="KW-0969">Cilium</keyword>
<sequence>LHILEATTGMEDEEDPLANSSHGESRESKLFPETGKNQVISCHYLTPDFLIFGTDMGEITFFVLEDWVSFSEFKHHTGIKNMYPEPNNGTKIIFIDSKSVGYLYDPCSKNSCTLIKEFPEGNIRKIIWDHNNAGSLGEERAVFVVYDGKDRLHGYSIVPDDIYAENEHSVIYLGETPVPQGQYPVSLQTQSGKLVKLTLSSHEMGSNIHDYSNDQLIGLVDKKHGTGKTKKCLGYMSSPGIEGHLLEIDFASRVFRHIGEINYVWALEEFKNVEDKMLLSGHIAMILGDYDLAQSLYLRSGTPSESLRMRRDLLQWEQALRLADKLAPEEIPFISKEYAQQLEFTGDYSGALIHYEKGLMPGEEHDDHNLICKTGISRTAIRCGDVRKGIKLCTEIDSRQLKRECGEILEGIKQFSEAARLYESGNYYDKAAYLYIKLKNWSKIGELLPHISSPKIQLQYAKAKESDGKFRDAANAYEAGRDYDNAVRIYLDHLDDPESAVRLVKKSQSTEGAKALNDYDSAIRFLIISGCIDEAFQMAQRR</sequence>
<dbReference type="InterPro" id="IPR039468">
    <property type="entry name" value="WDR19_WD40_rpt"/>
</dbReference>
<dbReference type="InterPro" id="IPR036322">
    <property type="entry name" value="WD40_repeat_dom_sf"/>
</dbReference>
<feature type="domain" description="IF140/IFT172/WDR19 TPR" evidence="8">
    <location>
        <begin position="269"/>
        <end position="524"/>
    </location>
</feature>
<dbReference type="InterPro" id="IPR011990">
    <property type="entry name" value="TPR-like_helical_dom_sf"/>
</dbReference>
<evidence type="ECO:0000256" key="4">
    <source>
        <dbReference type="ARBA" id="ARBA00023069"/>
    </source>
</evidence>
<name>A0A7T8GSA1_CALRO</name>
<proteinExistence type="predicted"/>
<dbReference type="Pfam" id="PF24762">
    <property type="entry name" value="TPR_IF140-IFT172"/>
    <property type="match status" value="1"/>
</dbReference>
<organism evidence="9 10">
    <name type="scientific">Caligus rogercresseyi</name>
    <name type="common">Sea louse</name>
    <dbReference type="NCBI Taxonomy" id="217165"/>
    <lineage>
        <taxon>Eukaryota</taxon>
        <taxon>Metazoa</taxon>
        <taxon>Ecdysozoa</taxon>
        <taxon>Arthropoda</taxon>
        <taxon>Crustacea</taxon>
        <taxon>Multicrustacea</taxon>
        <taxon>Hexanauplia</taxon>
        <taxon>Copepoda</taxon>
        <taxon>Siphonostomatoida</taxon>
        <taxon>Caligidae</taxon>
        <taxon>Caligus</taxon>
    </lineage>
</organism>
<dbReference type="GO" id="GO:0005929">
    <property type="term" value="C:cilium"/>
    <property type="evidence" value="ECO:0007669"/>
    <property type="project" value="UniProtKB-SubCell"/>
</dbReference>
<reference evidence="10" key="1">
    <citation type="submission" date="2021-01" db="EMBL/GenBank/DDBJ databases">
        <title>Caligus Genome Assembly.</title>
        <authorList>
            <person name="Gallardo-Escarate C."/>
        </authorList>
    </citation>
    <scope>NUCLEOTIDE SEQUENCE [LARGE SCALE GENOMIC DNA]</scope>
</reference>
<dbReference type="Proteomes" id="UP000595437">
    <property type="component" value="Chromosome 16"/>
</dbReference>
<keyword evidence="10" id="KW-1185">Reference proteome</keyword>
<evidence type="ECO:0000256" key="1">
    <source>
        <dbReference type="ARBA" id="ARBA00004138"/>
    </source>
</evidence>
<evidence type="ECO:0000313" key="10">
    <source>
        <dbReference type="Proteomes" id="UP000595437"/>
    </source>
</evidence>
<dbReference type="SUPFAM" id="SSF50978">
    <property type="entry name" value="WD40 repeat-like"/>
    <property type="match status" value="1"/>
</dbReference>
<evidence type="ECO:0008006" key="11">
    <source>
        <dbReference type="Google" id="ProtNLM"/>
    </source>
</evidence>
<accession>A0A7T8GSA1</accession>
<dbReference type="GO" id="GO:0060271">
    <property type="term" value="P:cilium assembly"/>
    <property type="evidence" value="ECO:0007669"/>
    <property type="project" value="TreeGrafter"/>
</dbReference>
<evidence type="ECO:0000313" key="9">
    <source>
        <dbReference type="EMBL" id="QQP36862.1"/>
    </source>
</evidence>
<dbReference type="AlphaFoldDB" id="A0A7T8GSA1"/>
<dbReference type="PANTHER" id="PTHR14920:SF0">
    <property type="entry name" value="WD REPEAT DOMAIN 19"/>
    <property type="match status" value="1"/>
</dbReference>
<protein>
    <recommendedName>
        <fullName evidence="11">WD repeat-containing protein 19</fullName>
    </recommendedName>
</protein>
<dbReference type="InterPro" id="IPR040379">
    <property type="entry name" value="WDR19/dyf-2"/>
</dbReference>
<evidence type="ECO:0000256" key="5">
    <source>
        <dbReference type="ARBA" id="ARBA00023273"/>
    </source>
</evidence>
<evidence type="ECO:0000256" key="3">
    <source>
        <dbReference type="ARBA" id="ARBA00022737"/>
    </source>
</evidence>
<dbReference type="GO" id="GO:0035721">
    <property type="term" value="P:intraciliary retrograde transport"/>
    <property type="evidence" value="ECO:0007669"/>
    <property type="project" value="InterPro"/>
</dbReference>
<feature type="region of interest" description="Disordered" evidence="6">
    <location>
        <begin position="1"/>
        <end position="30"/>
    </location>
</feature>
<evidence type="ECO:0000259" key="7">
    <source>
        <dbReference type="Pfam" id="PF15911"/>
    </source>
</evidence>
<dbReference type="InterPro" id="IPR056168">
    <property type="entry name" value="TPR_IF140/IFT172/WDR19"/>
</dbReference>
<dbReference type="EMBL" id="CP045905">
    <property type="protein sequence ID" value="QQP36862.1"/>
    <property type="molecule type" value="Genomic_DNA"/>
</dbReference>
<feature type="non-terminal residue" evidence="9">
    <location>
        <position position="1"/>
    </location>
</feature>
<evidence type="ECO:0000259" key="8">
    <source>
        <dbReference type="Pfam" id="PF24762"/>
    </source>
</evidence>
<gene>
    <name evidence="9" type="ORF">FKW44_022083</name>
</gene>
<dbReference type="PANTHER" id="PTHR14920">
    <property type="entry name" value="OSMOTIC AVOIDANCE ABNORMAL PROTEIN 1/WD REPEAT MEMBRANE PROTEIN"/>
    <property type="match status" value="1"/>
</dbReference>
<feature type="domain" description="WDR19 WD40 repeat" evidence="7">
    <location>
        <begin position="20"/>
        <end position="202"/>
    </location>
</feature>
<evidence type="ECO:0000256" key="2">
    <source>
        <dbReference type="ARBA" id="ARBA00022574"/>
    </source>
</evidence>
<dbReference type="Gene3D" id="1.25.40.470">
    <property type="match status" value="1"/>
</dbReference>